<dbReference type="RefSeq" id="WP_119432058.1">
    <property type="nucleotide sequence ID" value="NZ_QWGE01000003.1"/>
</dbReference>
<protein>
    <submittedName>
        <fullName evidence="2">Uncharacterized protein</fullName>
    </submittedName>
</protein>
<evidence type="ECO:0000313" key="2">
    <source>
        <dbReference type="EMBL" id="RIJ37402.1"/>
    </source>
</evidence>
<evidence type="ECO:0000313" key="3">
    <source>
        <dbReference type="Proteomes" id="UP000266005"/>
    </source>
</evidence>
<sequence length="69" mass="7333">MKKINQFILALTFSGIIGYLAAEAVFGFGGGCDGGLCGITTLFAIGVTLVLFILFSVIKAVLYITKRKQ</sequence>
<name>A0A399S5R6_9BACT</name>
<keyword evidence="1" id="KW-0812">Transmembrane</keyword>
<organism evidence="2 3">
    <name type="scientific">Pontibacter oryzae</name>
    <dbReference type="NCBI Taxonomy" id="2304593"/>
    <lineage>
        <taxon>Bacteria</taxon>
        <taxon>Pseudomonadati</taxon>
        <taxon>Bacteroidota</taxon>
        <taxon>Cytophagia</taxon>
        <taxon>Cytophagales</taxon>
        <taxon>Hymenobacteraceae</taxon>
        <taxon>Pontibacter</taxon>
    </lineage>
</organism>
<gene>
    <name evidence="2" type="ORF">D1627_09735</name>
</gene>
<dbReference type="AlphaFoldDB" id="A0A399S5R6"/>
<keyword evidence="1" id="KW-0472">Membrane</keyword>
<feature type="transmembrane region" description="Helical" evidence="1">
    <location>
        <begin position="7"/>
        <end position="29"/>
    </location>
</feature>
<dbReference type="Proteomes" id="UP000266005">
    <property type="component" value="Unassembled WGS sequence"/>
</dbReference>
<proteinExistence type="predicted"/>
<evidence type="ECO:0000256" key="1">
    <source>
        <dbReference type="SAM" id="Phobius"/>
    </source>
</evidence>
<feature type="transmembrane region" description="Helical" evidence="1">
    <location>
        <begin position="41"/>
        <end position="64"/>
    </location>
</feature>
<comment type="caution">
    <text evidence="2">The sequence shown here is derived from an EMBL/GenBank/DDBJ whole genome shotgun (WGS) entry which is preliminary data.</text>
</comment>
<keyword evidence="1" id="KW-1133">Transmembrane helix</keyword>
<dbReference type="EMBL" id="QWGE01000003">
    <property type="protein sequence ID" value="RIJ37402.1"/>
    <property type="molecule type" value="Genomic_DNA"/>
</dbReference>
<accession>A0A399S5R6</accession>
<reference evidence="3" key="1">
    <citation type="submission" date="2018-08" db="EMBL/GenBank/DDBJ databases">
        <title>Mucilaginibacter sp. MYSH2.</title>
        <authorList>
            <person name="Seo T."/>
        </authorList>
    </citation>
    <scope>NUCLEOTIDE SEQUENCE [LARGE SCALE GENOMIC DNA]</scope>
    <source>
        <strain evidence="3">KIRAN</strain>
    </source>
</reference>
<keyword evidence="3" id="KW-1185">Reference proteome</keyword>